<dbReference type="AlphaFoldDB" id="A0AAV4T2G8"/>
<reference evidence="1 2" key="1">
    <citation type="submission" date="2021-06" db="EMBL/GenBank/DDBJ databases">
        <title>Caerostris darwini draft genome.</title>
        <authorList>
            <person name="Kono N."/>
            <person name="Arakawa K."/>
        </authorList>
    </citation>
    <scope>NUCLEOTIDE SEQUENCE [LARGE SCALE GENOMIC DNA]</scope>
</reference>
<proteinExistence type="predicted"/>
<accession>A0AAV4T2G8</accession>
<name>A0AAV4T2G8_9ARAC</name>
<dbReference type="Proteomes" id="UP001054837">
    <property type="component" value="Unassembled WGS sequence"/>
</dbReference>
<gene>
    <name evidence="1" type="ORF">CDAR_54521</name>
</gene>
<comment type="caution">
    <text evidence="1">The sequence shown here is derived from an EMBL/GenBank/DDBJ whole genome shotgun (WGS) entry which is preliminary data.</text>
</comment>
<dbReference type="EMBL" id="BPLQ01008811">
    <property type="protein sequence ID" value="GIY39446.1"/>
    <property type="molecule type" value="Genomic_DNA"/>
</dbReference>
<organism evidence="1 2">
    <name type="scientific">Caerostris darwini</name>
    <dbReference type="NCBI Taxonomy" id="1538125"/>
    <lineage>
        <taxon>Eukaryota</taxon>
        <taxon>Metazoa</taxon>
        <taxon>Ecdysozoa</taxon>
        <taxon>Arthropoda</taxon>
        <taxon>Chelicerata</taxon>
        <taxon>Arachnida</taxon>
        <taxon>Araneae</taxon>
        <taxon>Araneomorphae</taxon>
        <taxon>Entelegynae</taxon>
        <taxon>Araneoidea</taxon>
        <taxon>Araneidae</taxon>
        <taxon>Caerostris</taxon>
    </lineage>
</organism>
<evidence type="ECO:0000313" key="1">
    <source>
        <dbReference type="EMBL" id="GIY39446.1"/>
    </source>
</evidence>
<keyword evidence="2" id="KW-1185">Reference proteome</keyword>
<protein>
    <submittedName>
        <fullName evidence="1">Uncharacterized protein</fullName>
    </submittedName>
</protein>
<sequence>MQIQTVIAEDDGMGLPSPRMIELSLEIFQEKVRRECLFPVGGGFVLWCRWLTTVKLESTSRILSSRKVFHEKKRKLEDKKIKRGKCLCRMSPQCKSITLQTVNSVNTWTFKCLEPWPKVLGIEAQTSQVKPFHGLRDECAMQIQTVIAEDDGMGLPSPRMIELSVKTFEEKGRRECLFPVGRGCIF</sequence>
<evidence type="ECO:0000313" key="2">
    <source>
        <dbReference type="Proteomes" id="UP001054837"/>
    </source>
</evidence>